<organism evidence="1 2">
    <name type="scientific">Sphingopyxis alaskensis (strain DSM 13593 / LMG 18877 / RB2256)</name>
    <name type="common">Sphingomonas alaskensis</name>
    <dbReference type="NCBI Taxonomy" id="317655"/>
    <lineage>
        <taxon>Bacteria</taxon>
        <taxon>Pseudomonadati</taxon>
        <taxon>Pseudomonadota</taxon>
        <taxon>Alphaproteobacteria</taxon>
        <taxon>Sphingomonadales</taxon>
        <taxon>Sphingomonadaceae</taxon>
        <taxon>Sphingopyxis</taxon>
    </lineage>
</organism>
<dbReference type="RefSeq" id="WP_011541978.1">
    <property type="nucleotide sequence ID" value="NC_008048.1"/>
</dbReference>
<evidence type="ECO:0000313" key="1">
    <source>
        <dbReference type="EMBL" id="ABF53398.1"/>
    </source>
</evidence>
<name>Q1GSH4_SPHAL</name>
<dbReference type="OrthoDB" id="3288418at2"/>
<protein>
    <submittedName>
        <fullName evidence="1">Uncharacterized protein</fullName>
    </submittedName>
</protein>
<dbReference type="KEGG" id="sal:Sala_1685"/>
<dbReference type="AlphaFoldDB" id="Q1GSH4"/>
<sequence length="190" mass="19719">MAESKTSTSVAARLDAIEAQIKQILEALHGAGGMSAPSTTIELTGEELDKIGDALEDLDSRLTDRQRLYFLGILGAAAHHFQQVLATEGPSIENIRTIKVANAARIRDVKLSDAFQGLTRVEQGRLGSILSPGGDVMDSVGVGVGVACVGVDWSKDLATDQLGGWRTNPAFGGAVVNPGPLGGLPGGFGR</sequence>
<proteinExistence type="predicted"/>
<accession>Q1GSH4</accession>
<dbReference type="STRING" id="317655.Sala_1685"/>
<gene>
    <name evidence="1" type="ordered locus">Sala_1685</name>
</gene>
<keyword evidence="2" id="KW-1185">Reference proteome</keyword>
<dbReference type="Proteomes" id="UP000006578">
    <property type="component" value="Chromosome"/>
</dbReference>
<evidence type="ECO:0000313" key="2">
    <source>
        <dbReference type="Proteomes" id="UP000006578"/>
    </source>
</evidence>
<reference evidence="1 2" key="1">
    <citation type="journal article" date="2009" name="Proc. Natl. Acad. Sci. U.S.A.">
        <title>The genomic basis of trophic strategy in marine bacteria.</title>
        <authorList>
            <person name="Lauro F.M."/>
            <person name="McDougald D."/>
            <person name="Thomas T."/>
            <person name="Williams T.J."/>
            <person name="Egan S."/>
            <person name="Rice S."/>
            <person name="DeMaere M.Z."/>
            <person name="Ting L."/>
            <person name="Ertan H."/>
            <person name="Johnson J."/>
            <person name="Ferriera S."/>
            <person name="Lapidus A."/>
            <person name="Anderson I."/>
            <person name="Kyrpides N."/>
            <person name="Munk A.C."/>
            <person name="Detter C."/>
            <person name="Han C.S."/>
            <person name="Brown M.V."/>
            <person name="Robb F.T."/>
            <person name="Kjelleberg S."/>
            <person name="Cavicchioli R."/>
        </authorList>
    </citation>
    <scope>NUCLEOTIDE SEQUENCE [LARGE SCALE GENOMIC DNA]</scope>
    <source>
        <strain evidence="2">DSM 13593 / LMG 18877 / RB2256</strain>
    </source>
</reference>
<dbReference type="HOGENOM" id="CLU_1427160_0_0_5"/>
<dbReference type="EMBL" id="CP000356">
    <property type="protein sequence ID" value="ABF53398.1"/>
    <property type="molecule type" value="Genomic_DNA"/>
</dbReference>